<comment type="catalytic activity">
    <reaction evidence="1">
        <text>O-phospho-L-seryl-[protein] + H2O = L-seryl-[protein] + phosphate</text>
        <dbReference type="Rhea" id="RHEA:20629"/>
        <dbReference type="Rhea" id="RHEA-COMP:9863"/>
        <dbReference type="Rhea" id="RHEA-COMP:11604"/>
        <dbReference type="ChEBI" id="CHEBI:15377"/>
        <dbReference type="ChEBI" id="CHEBI:29999"/>
        <dbReference type="ChEBI" id="CHEBI:43474"/>
        <dbReference type="ChEBI" id="CHEBI:83421"/>
        <dbReference type="EC" id="3.1.3.16"/>
    </reaction>
</comment>
<dbReference type="InterPro" id="IPR001932">
    <property type="entry name" value="PPM-type_phosphatase-like_dom"/>
</dbReference>
<dbReference type="PROSITE" id="PS51746">
    <property type="entry name" value="PPM_2"/>
    <property type="match status" value="1"/>
</dbReference>
<dbReference type="GO" id="GO:0046872">
    <property type="term" value="F:metal ion binding"/>
    <property type="evidence" value="ECO:0007669"/>
    <property type="project" value="UniProtKB-UniRule"/>
</dbReference>
<comment type="catalytic activity">
    <reaction evidence="1">
        <text>O-phospho-L-threonyl-[protein] + H2O = L-threonyl-[protein] + phosphate</text>
        <dbReference type="Rhea" id="RHEA:47004"/>
        <dbReference type="Rhea" id="RHEA-COMP:11060"/>
        <dbReference type="Rhea" id="RHEA-COMP:11605"/>
        <dbReference type="ChEBI" id="CHEBI:15377"/>
        <dbReference type="ChEBI" id="CHEBI:30013"/>
        <dbReference type="ChEBI" id="CHEBI:43474"/>
        <dbReference type="ChEBI" id="CHEBI:61977"/>
        <dbReference type="EC" id="3.1.3.16"/>
    </reaction>
</comment>
<dbReference type="Pfam" id="PF00397">
    <property type="entry name" value="WW"/>
    <property type="match status" value="1"/>
</dbReference>
<dbReference type="AlphaFoldDB" id="A0A9W7CCW8"/>
<keyword evidence="1" id="KW-0460">Magnesium</keyword>
<dbReference type="PROSITE" id="PS50020">
    <property type="entry name" value="WW_DOMAIN_2"/>
    <property type="match status" value="1"/>
</dbReference>
<dbReference type="InterPro" id="IPR039123">
    <property type="entry name" value="PPTC7"/>
</dbReference>
<gene>
    <name evidence="6" type="ORF">TrLO_g14127</name>
</gene>
<dbReference type="InterPro" id="IPR036020">
    <property type="entry name" value="WW_dom_sf"/>
</dbReference>
<dbReference type="SMART" id="SM00332">
    <property type="entry name" value="PP2Cc"/>
    <property type="match status" value="1"/>
</dbReference>
<reference evidence="7" key="1">
    <citation type="journal article" date="2023" name="Commun. Biol.">
        <title>Genome analysis of Parmales, the sister group of diatoms, reveals the evolutionary specialization of diatoms from phago-mixotrophs to photoautotrophs.</title>
        <authorList>
            <person name="Ban H."/>
            <person name="Sato S."/>
            <person name="Yoshikawa S."/>
            <person name="Yamada K."/>
            <person name="Nakamura Y."/>
            <person name="Ichinomiya M."/>
            <person name="Sato N."/>
            <person name="Blanc-Mathieu R."/>
            <person name="Endo H."/>
            <person name="Kuwata A."/>
            <person name="Ogata H."/>
        </authorList>
    </citation>
    <scope>NUCLEOTIDE SEQUENCE [LARGE SCALE GENOMIC DNA]</scope>
    <source>
        <strain evidence="7">NIES 3700</strain>
    </source>
</reference>
<dbReference type="CDD" id="cd00201">
    <property type="entry name" value="WW"/>
    <property type="match status" value="1"/>
</dbReference>
<evidence type="ECO:0000256" key="1">
    <source>
        <dbReference type="RuleBase" id="RU366020"/>
    </source>
</evidence>
<dbReference type="PANTHER" id="PTHR12320">
    <property type="entry name" value="PROTEIN PHOSPHATASE 2C"/>
    <property type="match status" value="1"/>
</dbReference>
<evidence type="ECO:0000313" key="6">
    <source>
        <dbReference type="EMBL" id="GMI02369.1"/>
    </source>
</evidence>
<feature type="domain" description="WW" evidence="4">
    <location>
        <begin position="66"/>
        <end position="94"/>
    </location>
</feature>
<dbReference type="Gene3D" id="3.60.40.10">
    <property type="entry name" value="PPM-type phosphatase domain"/>
    <property type="match status" value="1"/>
</dbReference>
<dbReference type="SMART" id="SM00456">
    <property type="entry name" value="WW"/>
    <property type="match status" value="1"/>
</dbReference>
<dbReference type="GO" id="GO:0004722">
    <property type="term" value="F:protein serine/threonine phosphatase activity"/>
    <property type="evidence" value="ECO:0007669"/>
    <property type="project" value="UniProtKB-EC"/>
</dbReference>
<dbReference type="OrthoDB" id="60843at2759"/>
<dbReference type="SUPFAM" id="SSF51045">
    <property type="entry name" value="WW domain"/>
    <property type="match status" value="1"/>
</dbReference>
<keyword evidence="1" id="KW-0904">Protein phosphatase</keyword>
<comment type="cofactor">
    <cofactor evidence="1">
        <name>Mg(2+)</name>
        <dbReference type="ChEBI" id="CHEBI:18420"/>
    </cofactor>
</comment>
<dbReference type="EMBL" id="BRXW01000043">
    <property type="protein sequence ID" value="GMI02369.1"/>
    <property type="molecule type" value="Genomic_DNA"/>
</dbReference>
<evidence type="ECO:0000313" key="7">
    <source>
        <dbReference type="Proteomes" id="UP001165122"/>
    </source>
</evidence>
<comment type="cofactor">
    <cofactor evidence="1">
        <name>Mn(2+)</name>
        <dbReference type="ChEBI" id="CHEBI:29035"/>
    </cofactor>
</comment>
<organism evidence="6 7">
    <name type="scientific">Triparma laevis f. longispina</name>
    <dbReference type="NCBI Taxonomy" id="1714387"/>
    <lineage>
        <taxon>Eukaryota</taxon>
        <taxon>Sar</taxon>
        <taxon>Stramenopiles</taxon>
        <taxon>Ochrophyta</taxon>
        <taxon>Bolidophyceae</taxon>
        <taxon>Parmales</taxon>
        <taxon>Triparmaceae</taxon>
        <taxon>Triparma</taxon>
    </lineage>
</organism>
<feature type="compositionally biased region" description="Low complexity" evidence="2">
    <location>
        <begin position="41"/>
        <end position="53"/>
    </location>
</feature>
<feature type="chain" id="PRO_5040786605" description="Protein phosphatase" evidence="3">
    <location>
        <begin position="18"/>
        <end position="402"/>
    </location>
</feature>
<feature type="domain" description="PPM-type phosphatase" evidence="5">
    <location>
        <begin position="177"/>
        <end position="402"/>
    </location>
</feature>
<dbReference type="PANTHER" id="PTHR12320:SF1">
    <property type="entry name" value="PROTEIN PHOSPHATASE PTC7 HOMOLOG"/>
    <property type="match status" value="1"/>
</dbReference>
<dbReference type="Gene3D" id="2.20.70.10">
    <property type="match status" value="1"/>
</dbReference>
<name>A0A9W7CCW8_9STRA</name>
<feature type="signal peptide" evidence="3">
    <location>
        <begin position="1"/>
        <end position="17"/>
    </location>
</feature>
<keyword evidence="1" id="KW-0479">Metal-binding</keyword>
<evidence type="ECO:0000259" key="4">
    <source>
        <dbReference type="PROSITE" id="PS50020"/>
    </source>
</evidence>
<sequence length="402" mass="42775">MKLSPLAFLLIVASVSPHSFMSKAFVSPVSSFRTIRAGDRPPSLSSSTSPTSLHAKPQSLGKSGDWEVFLDPTSNQKYYFNMKTGASEWTPPLGFKEEKSTKDATAKGGFGLPNLFSSEADNKPSKPTYTDGASSLFSSVLGPPSSKITPSSTPLTPLSSSINLPHPEKLSWGGEDALYLPSTSSLPLTFGVFDGVSGAEKANDLILYSRMLSNEFGKRVVGKGSLHLKNLSERLTEAAEVADEKATGATTALVASISTDNTLRVLSLGDCSLLLIRSSKPYAQTKDISHYFDCPYQLGDVSPDRPKDGTTMTVKLVEGDVLVCGSDGVFDNLRVSRICELGSDGGTPEKIAKGIAEEARKISLIETIETPYSVLAGKNKVEGYENGLGGKVDDICCVVIKV</sequence>
<protein>
    <recommendedName>
        <fullName evidence="1">Protein phosphatase</fullName>
        <ecNumber evidence="1">3.1.3.16</ecNumber>
    </recommendedName>
</protein>
<feature type="region of interest" description="Disordered" evidence="2">
    <location>
        <begin position="36"/>
        <end position="66"/>
    </location>
</feature>
<comment type="caution">
    <text evidence="6">The sequence shown here is derived from an EMBL/GenBank/DDBJ whole genome shotgun (WGS) entry which is preliminary data.</text>
</comment>
<dbReference type="EC" id="3.1.3.16" evidence="1"/>
<dbReference type="InterPro" id="IPR036457">
    <property type="entry name" value="PPM-type-like_dom_sf"/>
</dbReference>
<keyword evidence="1" id="KW-0378">Hydrolase</keyword>
<accession>A0A9W7CCW8</accession>
<dbReference type="Proteomes" id="UP001165122">
    <property type="component" value="Unassembled WGS sequence"/>
</dbReference>
<keyword evidence="7" id="KW-1185">Reference proteome</keyword>
<dbReference type="InterPro" id="IPR001202">
    <property type="entry name" value="WW_dom"/>
</dbReference>
<evidence type="ECO:0000256" key="3">
    <source>
        <dbReference type="SAM" id="SignalP"/>
    </source>
</evidence>
<comment type="similarity">
    <text evidence="1">Belongs to the PP2C family.</text>
</comment>
<evidence type="ECO:0000256" key="2">
    <source>
        <dbReference type="SAM" id="MobiDB-lite"/>
    </source>
</evidence>
<keyword evidence="3" id="KW-0732">Signal</keyword>
<evidence type="ECO:0000259" key="5">
    <source>
        <dbReference type="PROSITE" id="PS51746"/>
    </source>
</evidence>
<proteinExistence type="inferred from homology"/>
<keyword evidence="1" id="KW-0464">Manganese</keyword>
<dbReference type="SUPFAM" id="SSF81606">
    <property type="entry name" value="PP2C-like"/>
    <property type="match status" value="1"/>
</dbReference>